<dbReference type="GeneID" id="23462671"/>
<sequence length="104" mass="11955">MFILGLSCPLGGPLPPFGVASPFSRVRTCTPETGFWARAQRRHQRPDFCHRTRVLDVHTDAPHQARLLAPTAAKQPRFFRRRPKVFFIIILFFLEKKQKKGVSV</sequence>
<reference evidence="1 2" key="1">
    <citation type="journal article" date="2015" name="Parasitol. Res.">
        <title>Viruses in close associations with free-living amoebae.</title>
        <authorList>
            <person name="Scheid P."/>
        </authorList>
    </citation>
    <scope>NUCLEOTIDE SEQUENCE [LARGE SCALE GENOMIC DNA]</scope>
    <source>
        <strain evidence="1">KlaHel</strain>
    </source>
</reference>
<dbReference type="Proteomes" id="UP000202511">
    <property type="component" value="Segment"/>
</dbReference>
<dbReference type="KEGG" id="vg:23462671"/>
<evidence type="ECO:0000313" key="1">
    <source>
        <dbReference type="EMBL" id="AJF97754.1"/>
    </source>
</evidence>
<name>A0A0B5J2H7_9VIRU</name>
<proteinExistence type="predicted"/>
<dbReference type="RefSeq" id="YP_009119989.1">
    <property type="nucleotide sequence ID" value="NC_026440.1"/>
</dbReference>
<protein>
    <submittedName>
        <fullName evidence="1">Uncharacterized protein</fullName>
    </submittedName>
</protein>
<dbReference type="EMBL" id="KP136319">
    <property type="protein sequence ID" value="AJF97754.1"/>
    <property type="molecule type" value="Genomic_DNA"/>
</dbReference>
<evidence type="ECO:0000313" key="2">
    <source>
        <dbReference type="Proteomes" id="UP000202511"/>
    </source>
</evidence>
<accession>A0A0B5J2H7</accession>
<organism evidence="1 2">
    <name type="scientific">Pandoravirus inopinatum</name>
    <dbReference type="NCBI Taxonomy" id="1605721"/>
    <lineage>
        <taxon>Viruses</taxon>
        <taxon>Pandoravirus</taxon>
    </lineage>
</organism>